<evidence type="ECO:0000259" key="1">
    <source>
        <dbReference type="Pfam" id="PF03446"/>
    </source>
</evidence>
<gene>
    <name evidence="3" type="ORF">ACFPIH_42870</name>
</gene>
<dbReference type="Gene3D" id="3.40.50.720">
    <property type="entry name" value="NAD(P)-binding Rossmann-like Domain"/>
    <property type="match status" value="1"/>
</dbReference>
<dbReference type="Pfam" id="PF03446">
    <property type="entry name" value="NAD_binding_2"/>
    <property type="match status" value="1"/>
</dbReference>
<dbReference type="SUPFAM" id="SSF48179">
    <property type="entry name" value="6-phosphogluconate dehydrogenase C-terminal domain-like"/>
    <property type="match status" value="1"/>
</dbReference>
<dbReference type="RefSeq" id="WP_381183701.1">
    <property type="nucleotide sequence ID" value="NZ_JBHSFK010000040.1"/>
</dbReference>
<dbReference type="InterPro" id="IPR015814">
    <property type="entry name" value="Pgluconate_DH_NAD-bd_C"/>
</dbReference>
<dbReference type="Proteomes" id="UP001595839">
    <property type="component" value="Unassembled WGS sequence"/>
</dbReference>
<organism evidence="3 4">
    <name type="scientific">Streptomyces vulcanius</name>
    <dbReference type="NCBI Taxonomy" id="1441876"/>
    <lineage>
        <taxon>Bacteria</taxon>
        <taxon>Bacillati</taxon>
        <taxon>Actinomycetota</taxon>
        <taxon>Actinomycetes</taxon>
        <taxon>Kitasatosporales</taxon>
        <taxon>Streptomycetaceae</taxon>
        <taxon>Streptomyces</taxon>
    </lineage>
</organism>
<dbReference type="Gene3D" id="1.10.1040.10">
    <property type="entry name" value="N-(1-d-carboxylethyl)-l-norvaline Dehydrogenase, domain 2"/>
    <property type="match status" value="1"/>
</dbReference>
<dbReference type="Pfam" id="PF09130">
    <property type="entry name" value="DUF1932"/>
    <property type="match status" value="1"/>
</dbReference>
<comment type="caution">
    <text evidence="3">The sequence shown here is derived from an EMBL/GenBank/DDBJ whole genome shotgun (WGS) entry which is preliminary data.</text>
</comment>
<sequence length="297" mass="31186">MNAVKETVAILHPGSMGAAVAACANLNAKNVLWCSQGRSEASIARAEQAGLEAVESLSELLDRADMLISLCPPAAAEDIARQVAKHGFRGGLYVEANAISPERVRRIAGLLPETWAVVDASVVGSPPTGGKTPTLYLSGPSGATECVDAVFANTAVHTHWLGSELGQASALKLSYTAFQKASRLLAALSIGIAREHGVDQELITVASKRTDSYLTEPQYIPKTAARAWRWGPELDEAGDMLAAAGIPDDVLRAAARTLERWHAIKDDTEITLDAALDQLAAPITPPAPPNDATAPAE</sequence>
<name>A0ABV9B479_9ACTN</name>
<proteinExistence type="predicted"/>
<evidence type="ECO:0000259" key="2">
    <source>
        <dbReference type="Pfam" id="PF09130"/>
    </source>
</evidence>
<dbReference type="InterPro" id="IPR008927">
    <property type="entry name" value="6-PGluconate_DH-like_C_sf"/>
</dbReference>
<keyword evidence="4" id="KW-1185">Reference proteome</keyword>
<evidence type="ECO:0000313" key="3">
    <source>
        <dbReference type="EMBL" id="MFC4506116.1"/>
    </source>
</evidence>
<dbReference type="InterPro" id="IPR013328">
    <property type="entry name" value="6PGD_dom2"/>
</dbReference>
<feature type="domain" description="Phosphogluconate dehydrogenase NAD-binding putative C-terminal" evidence="2">
    <location>
        <begin position="193"/>
        <end position="261"/>
    </location>
</feature>
<evidence type="ECO:0000313" key="4">
    <source>
        <dbReference type="Proteomes" id="UP001595839"/>
    </source>
</evidence>
<dbReference type="EMBL" id="JBHSFK010000040">
    <property type="protein sequence ID" value="MFC4506116.1"/>
    <property type="molecule type" value="Genomic_DNA"/>
</dbReference>
<dbReference type="InterPro" id="IPR006115">
    <property type="entry name" value="6PGDH_NADP-bd"/>
</dbReference>
<dbReference type="SUPFAM" id="SSF51735">
    <property type="entry name" value="NAD(P)-binding Rossmann-fold domains"/>
    <property type="match status" value="1"/>
</dbReference>
<dbReference type="InterPro" id="IPR036291">
    <property type="entry name" value="NAD(P)-bd_dom_sf"/>
</dbReference>
<reference evidence="4" key="1">
    <citation type="journal article" date="2019" name="Int. J. Syst. Evol. Microbiol.">
        <title>The Global Catalogue of Microorganisms (GCM) 10K type strain sequencing project: providing services to taxonomists for standard genome sequencing and annotation.</title>
        <authorList>
            <consortium name="The Broad Institute Genomics Platform"/>
            <consortium name="The Broad Institute Genome Sequencing Center for Infectious Disease"/>
            <person name="Wu L."/>
            <person name="Ma J."/>
        </authorList>
    </citation>
    <scope>NUCLEOTIDE SEQUENCE [LARGE SCALE GENOMIC DNA]</scope>
    <source>
        <strain evidence="4">CGMCC 4.7177</strain>
    </source>
</reference>
<protein>
    <submittedName>
        <fullName evidence="3">DUF1932 domain-containing protein</fullName>
    </submittedName>
</protein>
<accession>A0ABV9B479</accession>
<dbReference type="PROSITE" id="PS51257">
    <property type="entry name" value="PROKAR_LIPOPROTEIN"/>
    <property type="match status" value="1"/>
</dbReference>
<feature type="domain" description="6-phosphogluconate dehydrogenase NADP-binding" evidence="1">
    <location>
        <begin position="14"/>
        <end position="162"/>
    </location>
</feature>